<accession>A0A926DBM5</accession>
<evidence type="ECO:0000256" key="5">
    <source>
        <dbReference type="ARBA" id="ARBA00023136"/>
    </source>
</evidence>
<keyword evidence="7" id="KW-1185">Reference proteome</keyword>
<evidence type="ECO:0000256" key="3">
    <source>
        <dbReference type="ARBA" id="ARBA00022692"/>
    </source>
</evidence>
<proteinExistence type="inferred from homology"/>
<comment type="subcellular location">
    <subcellularLocation>
        <location evidence="1">Membrane</location>
        <topology evidence="1">Single-pass membrane protein</topology>
    </subcellularLocation>
</comment>
<keyword evidence="4" id="KW-1133">Transmembrane helix</keyword>
<evidence type="ECO:0000313" key="7">
    <source>
        <dbReference type="Proteomes" id="UP000651482"/>
    </source>
</evidence>
<dbReference type="GO" id="GO:0016020">
    <property type="term" value="C:membrane"/>
    <property type="evidence" value="ECO:0007669"/>
    <property type="project" value="UniProtKB-SubCell"/>
</dbReference>
<sequence>MKLLRNRGFAVAVMVVFIIGSILGGSCCSLQKLSDDVQDLYHTGTDGLGDVSEYMSVCETCTGQLVELGNQYLGKDAAVCQTAETLLHQSETSGQPAEQYTANQKLIKSAEALYTQLKAEPNLDATDLEKVERLYAEIAGNGDRVERISMQRRDAYNDAAERFNKGPLRAFPGGLLANLLGVEKLDPIY</sequence>
<evidence type="ECO:0000256" key="1">
    <source>
        <dbReference type="ARBA" id="ARBA00004167"/>
    </source>
</evidence>
<dbReference type="SUPFAM" id="SSF140478">
    <property type="entry name" value="LemA-like"/>
    <property type="match status" value="1"/>
</dbReference>
<protein>
    <submittedName>
        <fullName evidence="6">LemA family protein</fullName>
    </submittedName>
</protein>
<organism evidence="6 7">
    <name type="scientific">Yeguia hominis</name>
    <dbReference type="NCBI Taxonomy" id="2763662"/>
    <lineage>
        <taxon>Bacteria</taxon>
        <taxon>Bacillati</taxon>
        <taxon>Bacillota</taxon>
        <taxon>Clostridia</taxon>
        <taxon>Eubacteriales</taxon>
        <taxon>Yeguiaceae</taxon>
        <taxon>Yeguia</taxon>
    </lineage>
</organism>
<dbReference type="PROSITE" id="PS51257">
    <property type="entry name" value="PROKAR_LIPOPROTEIN"/>
    <property type="match status" value="1"/>
</dbReference>
<reference evidence="6" key="1">
    <citation type="submission" date="2020-08" db="EMBL/GenBank/DDBJ databases">
        <title>Genome public.</title>
        <authorList>
            <person name="Liu C."/>
            <person name="Sun Q."/>
        </authorList>
    </citation>
    <scope>NUCLEOTIDE SEQUENCE</scope>
    <source>
        <strain evidence="6">NSJ-40</strain>
    </source>
</reference>
<dbReference type="Proteomes" id="UP000651482">
    <property type="component" value="Unassembled WGS sequence"/>
</dbReference>
<keyword evidence="3" id="KW-0812">Transmembrane</keyword>
<evidence type="ECO:0000256" key="4">
    <source>
        <dbReference type="ARBA" id="ARBA00022989"/>
    </source>
</evidence>
<dbReference type="AlphaFoldDB" id="A0A926DBM5"/>
<dbReference type="InterPro" id="IPR023353">
    <property type="entry name" value="LemA-like_dom_sf"/>
</dbReference>
<dbReference type="RefSeq" id="WP_249319957.1">
    <property type="nucleotide sequence ID" value="NZ_JACRSN010000016.1"/>
</dbReference>
<dbReference type="InterPro" id="IPR007156">
    <property type="entry name" value="MamQ_LemA"/>
</dbReference>
<dbReference type="Pfam" id="PF04011">
    <property type="entry name" value="LemA"/>
    <property type="match status" value="1"/>
</dbReference>
<dbReference type="Gene3D" id="1.20.1440.20">
    <property type="entry name" value="LemA-like domain"/>
    <property type="match status" value="1"/>
</dbReference>
<gene>
    <name evidence="6" type="ORF">IAG03_10320</name>
</gene>
<evidence type="ECO:0000313" key="6">
    <source>
        <dbReference type="EMBL" id="MBC8534374.1"/>
    </source>
</evidence>
<name>A0A926DBM5_9FIRM</name>
<evidence type="ECO:0000256" key="2">
    <source>
        <dbReference type="ARBA" id="ARBA00008854"/>
    </source>
</evidence>
<dbReference type="EMBL" id="JACRSN010000016">
    <property type="protein sequence ID" value="MBC8534374.1"/>
    <property type="molecule type" value="Genomic_DNA"/>
</dbReference>
<comment type="similarity">
    <text evidence="2">Belongs to the LemA family.</text>
</comment>
<keyword evidence="5" id="KW-0472">Membrane</keyword>
<comment type="caution">
    <text evidence="6">The sequence shown here is derived from an EMBL/GenBank/DDBJ whole genome shotgun (WGS) entry which is preliminary data.</text>
</comment>